<name>A0ABQ8SCI4_PERAM</name>
<evidence type="ECO:0000313" key="2">
    <source>
        <dbReference type="EMBL" id="KAJ4431710.1"/>
    </source>
</evidence>
<gene>
    <name evidence="2" type="ORF">ANN_20312</name>
</gene>
<accession>A0ABQ8SCI4</accession>
<proteinExistence type="predicted"/>
<sequence>MSADVLRLTNVEVLGLLASFTSVSHAVVTQVLAHMPPGFDPPPGRDEICDEQSMSCRGFFLRLFNDAVSTTRLFSIEEIGDSEMIFGEMRPRIRHRLPGIHITTFEMGEPRNAYRVLVGRPEGKIHLGRPRRRWEDNIKMDLREVGCDDGEWINLAQAGLCEGGSEPSGSLKASKLRERNENEYSNAILDATSHEGLGPTTRLLSSRSQASGKLNDPPIKTEVSCG</sequence>
<dbReference type="EMBL" id="JAJSOF020000031">
    <property type="protein sequence ID" value="KAJ4431710.1"/>
    <property type="molecule type" value="Genomic_DNA"/>
</dbReference>
<dbReference type="Proteomes" id="UP001148838">
    <property type="component" value="Unassembled WGS sequence"/>
</dbReference>
<comment type="caution">
    <text evidence="2">The sequence shown here is derived from an EMBL/GenBank/DDBJ whole genome shotgun (WGS) entry which is preliminary data.</text>
</comment>
<keyword evidence="3" id="KW-1185">Reference proteome</keyword>
<feature type="region of interest" description="Disordered" evidence="1">
    <location>
        <begin position="188"/>
        <end position="226"/>
    </location>
</feature>
<organism evidence="2 3">
    <name type="scientific">Periplaneta americana</name>
    <name type="common">American cockroach</name>
    <name type="synonym">Blatta americana</name>
    <dbReference type="NCBI Taxonomy" id="6978"/>
    <lineage>
        <taxon>Eukaryota</taxon>
        <taxon>Metazoa</taxon>
        <taxon>Ecdysozoa</taxon>
        <taxon>Arthropoda</taxon>
        <taxon>Hexapoda</taxon>
        <taxon>Insecta</taxon>
        <taxon>Pterygota</taxon>
        <taxon>Neoptera</taxon>
        <taxon>Polyneoptera</taxon>
        <taxon>Dictyoptera</taxon>
        <taxon>Blattodea</taxon>
        <taxon>Blattoidea</taxon>
        <taxon>Blattidae</taxon>
        <taxon>Blattinae</taxon>
        <taxon>Periplaneta</taxon>
    </lineage>
</organism>
<evidence type="ECO:0000256" key="1">
    <source>
        <dbReference type="SAM" id="MobiDB-lite"/>
    </source>
</evidence>
<feature type="compositionally biased region" description="Polar residues" evidence="1">
    <location>
        <begin position="202"/>
        <end position="212"/>
    </location>
</feature>
<reference evidence="2 3" key="1">
    <citation type="journal article" date="2022" name="Allergy">
        <title>Genome assembly and annotation of Periplaneta americana reveal a comprehensive cockroach allergen profile.</title>
        <authorList>
            <person name="Wang L."/>
            <person name="Xiong Q."/>
            <person name="Saelim N."/>
            <person name="Wang L."/>
            <person name="Nong W."/>
            <person name="Wan A.T."/>
            <person name="Shi M."/>
            <person name="Liu X."/>
            <person name="Cao Q."/>
            <person name="Hui J.H.L."/>
            <person name="Sookrung N."/>
            <person name="Leung T.F."/>
            <person name="Tungtrongchitr A."/>
            <person name="Tsui S.K.W."/>
        </authorList>
    </citation>
    <scope>NUCLEOTIDE SEQUENCE [LARGE SCALE GENOMIC DNA]</scope>
    <source>
        <strain evidence="2">PWHHKU_190912</strain>
    </source>
</reference>
<protein>
    <submittedName>
        <fullName evidence="2">Uncharacterized protein</fullName>
    </submittedName>
</protein>
<evidence type="ECO:0000313" key="3">
    <source>
        <dbReference type="Proteomes" id="UP001148838"/>
    </source>
</evidence>